<dbReference type="PRINTS" id="PR01161">
    <property type="entry name" value="TUBULIN"/>
</dbReference>
<keyword evidence="2" id="KW-0493">Microtubule</keyword>
<keyword evidence="9" id="KW-1185">Reference proteome</keyword>
<comment type="catalytic activity">
    <reaction evidence="6">
        <text>GTP + H2O = GDP + phosphate + H(+)</text>
        <dbReference type="Rhea" id="RHEA:19669"/>
        <dbReference type="ChEBI" id="CHEBI:15377"/>
        <dbReference type="ChEBI" id="CHEBI:15378"/>
        <dbReference type="ChEBI" id="CHEBI:37565"/>
        <dbReference type="ChEBI" id="CHEBI:43474"/>
        <dbReference type="ChEBI" id="CHEBI:58189"/>
    </reaction>
    <physiologicalReaction direction="left-to-right" evidence="6">
        <dbReference type="Rhea" id="RHEA:19670"/>
    </physiologicalReaction>
</comment>
<dbReference type="PRINTS" id="PR01162">
    <property type="entry name" value="ALPHATUBULIN"/>
</dbReference>
<keyword evidence="3" id="KW-0547">Nucleotide-binding</keyword>
<evidence type="ECO:0000259" key="7">
    <source>
        <dbReference type="Pfam" id="PF00091"/>
    </source>
</evidence>
<dbReference type="SUPFAM" id="SSF52490">
    <property type="entry name" value="Tubulin nucleotide-binding domain-like"/>
    <property type="match status" value="1"/>
</dbReference>
<dbReference type="PANTHER" id="PTHR11588">
    <property type="entry name" value="TUBULIN"/>
    <property type="match status" value="1"/>
</dbReference>
<gene>
    <name evidence="8" type="ORF">NECAME_07877</name>
</gene>
<dbReference type="AlphaFoldDB" id="W2TKG6"/>
<dbReference type="Pfam" id="PF00091">
    <property type="entry name" value="Tubulin"/>
    <property type="match status" value="1"/>
</dbReference>
<evidence type="ECO:0000256" key="4">
    <source>
        <dbReference type="ARBA" id="ARBA00022801"/>
    </source>
</evidence>
<name>W2TKG6_NECAM</name>
<feature type="domain" description="Tubulin/FtsZ GTPase" evidence="7">
    <location>
        <begin position="16"/>
        <end position="87"/>
    </location>
</feature>
<keyword evidence="4" id="KW-0378">Hydrolase</keyword>
<dbReference type="KEGG" id="nai:NECAME_07877"/>
<dbReference type="STRING" id="51031.W2TKG6"/>
<evidence type="ECO:0000256" key="3">
    <source>
        <dbReference type="ARBA" id="ARBA00022741"/>
    </source>
</evidence>
<evidence type="ECO:0000256" key="6">
    <source>
        <dbReference type="ARBA" id="ARBA00049117"/>
    </source>
</evidence>
<evidence type="ECO:0000256" key="5">
    <source>
        <dbReference type="ARBA" id="ARBA00023134"/>
    </source>
</evidence>
<dbReference type="Gene3D" id="3.40.50.1440">
    <property type="entry name" value="Tubulin/FtsZ, GTPase domain"/>
    <property type="match status" value="1"/>
</dbReference>
<evidence type="ECO:0000313" key="8">
    <source>
        <dbReference type="EMBL" id="ETN82585.1"/>
    </source>
</evidence>
<dbReference type="InterPro" id="IPR036525">
    <property type="entry name" value="Tubulin/FtsZ_GTPase_sf"/>
</dbReference>
<reference evidence="9" key="1">
    <citation type="journal article" date="2014" name="Nat. Genet.">
        <title>Genome of the human hookworm Necator americanus.</title>
        <authorList>
            <person name="Tang Y.T."/>
            <person name="Gao X."/>
            <person name="Rosa B.A."/>
            <person name="Abubucker S."/>
            <person name="Hallsworth-Pepin K."/>
            <person name="Martin J."/>
            <person name="Tyagi R."/>
            <person name="Heizer E."/>
            <person name="Zhang X."/>
            <person name="Bhonagiri-Palsikar V."/>
            <person name="Minx P."/>
            <person name="Warren W.C."/>
            <person name="Wang Q."/>
            <person name="Zhan B."/>
            <person name="Hotez P.J."/>
            <person name="Sternberg P.W."/>
            <person name="Dougall A."/>
            <person name="Gaze S.T."/>
            <person name="Mulvenna J."/>
            <person name="Sotillo J."/>
            <person name="Ranganathan S."/>
            <person name="Rabelo E.M."/>
            <person name="Wilson R.K."/>
            <person name="Felgner P.L."/>
            <person name="Bethony J."/>
            <person name="Hawdon J.M."/>
            <person name="Gasser R.B."/>
            <person name="Loukas A."/>
            <person name="Mitreva M."/>
        </authorList>
    </citation>
    <scope>NUCLEOTIDE SEQUENCE [LARGE SCALE GENOMIC DNA]</scope>
</reference>
<organism evidence="8 9">
    <name type="scientific">Necator americanus</name>
    <name type="common">Human hookworm</name>
    <dbReference type="NCBI Taxonomy" id="51031"/>
    <lineage>
        <taxon>Eukaryota</taxon>
        <taxon>Metazoa</taxon>
        <taxon>Ecdysozoa</taxon>
        <taxon>Nematoda</taxon>
        <taxon>Chromadorea</taxon>
        <taxon>Rhabditida</taxon>
        <taxon>Rhabditina</taxon>
        <taxon>Rhabditomorpha</taxon>
        <taxon>Strongyloidea</taxon>
        <taxon>Ancylostomatidae</taxon>
        <taxon>Bunostominae</taxon>
        <taxon>Necator</taxon>
    </lineage>
</organism>
<evidence type="ECO:0000256" key="2">
    <source>
        <dbReference type="ARBA" id="ARBA00022701"/>
    </source>
</evidence>
<dbReference type="InterPro" id="IPR003008">
    <property type="entry name" value="Tubulin_FtsZ_GTPase"/>
</dbReference>
<proteinExistence type="inferred from homology"/>
<dbReference type="InterPro" id="IPR002452">
    <property type="entry name" value="Alpha_tubulin"/>
</dbReference>
<comment type="similarity">
    <text evidence="1">Belongs to the tubulin family.</text>
</comment>
<dbReference type="GO" id="GO:0007017">
    <property type="term" value="P:microtubule-based process"/>
    <property type="evidence" value="ECO:0007669"/>
    <property type="project" value="InterPro"/>
</dbReference>
<dbReference type="GO" id="GO:0005200">
    <property type="term" value="F:structural constituent of cytoskeleton"/>
    <property type="evidence" value="ECO:0007669"/>
    <property type="project" value="InterPro"/>
</dbReference>
<dbReference type="InterPro" id="IPR000217">
    <property type="entry name" value="Tubulin"/>
</dbReference>
<dbReference type="EMBL" id="KI658422">
    <property type="protein sequence ID" value="ETN82585.1"/>
    <property type="molecule type" value="Genomic_DNA"/>
</dbReference>
<dbReference type="Proteomes" id="UP000053676">
    <property type="component" value="Unassembled WGS sequence"/>
</dbReference>
<dbReference type="GO" id="GO:0005525">
    <property type="term" value="F:GTP binding"/>
    <property type="evidence" value="ECO:0007669"/>
    <property type="project" value="UniProtKB-KW"/>
</dbReference>
<evidence type="ECO:0000313" key="9">
    <source>
        <dbReference type="Proteomes" id="UP000053676"/>
    </source>
</evidence>
<protein>
    <recommendedName>
        <fullName evidence="7">Tubulin/FtsZ GTPase domain-containing protein</fullName>
    </recommendedName>
</protein>
<dbReference type="GO" id="GO:0005874">
    <property type="term" value="C:microtubule"/>
    <property type="evidence" value="ECO:0007669"/>
    <property type="project" value="UniProtKB-KW"/>
</dbReference>
<evidence type="ECO:0000256" key="1">
    <source>
        <dbReference type="ARBA" id="ARBA00009636"/>
    </source>
</evidence>
<sequence>MLTERHILLGIPFQREVISVHVGQAGVQIGNACWELYCLEHGIQPDGRMPSDKQTQDDTSFSTFFSETGAGRHVPRAVMVDLEPTVIGS</sequence>
<dbReference type="OrthoDB" id="1662883at2759"/>
<keyword evidence="5" id="KW-0342">GTP-binding</keyword>
<dbReference type="OMA" id="SHYFLES"/>
<accession>W2TKG6</accession>
<dbReference type="GO" id="GO:0016787">
    <property type="term" value="F:hydrolase activity"/>
    <property type="evidence" value="ECO:0007669"/>
    <property type="project" value="UniProtKB-KW"/>
</dbReference>